<dbReference type="EMBL" id="MKJU01000028">
    <property type="protein sequence ID" value="OHU89681.1"/>
    <property type="molecule type" value="Genomic_DNA"/>
</dbReference>
<dbReference type="InterPro" id="IPR050281">
    <property type="entry name" value="Flavin_monoamine_oxidase"/>
</dbReference>
<dbReference type="PANTHER" id="PTHR10742:SF410">
    <property type="entry name" value="LYSINE-SPECIFIC HISTONE DEMETHYLASE 2"/>
    <property type="match status" value="1"/>
</dbReference>
<dbReference type="SUPFAM" id="SSF54373">
    <property type="entry name" value="FAD-linked reductases, C-terminal domain"/>
    <property type="match status" value="1"/>
</dbReference>
<dbReference type="PANTHER" id="PTHR10742">
    <property type="entry name" value="FLAVIN MONOAMINE OXIDASE"/>
    <property type="match status" value="1"/>
</dbReference>
<keyword evidence="9" id="KW-1185">Reference proteome</keyword>
<reference evidence="8 9" key="1">
    <citation type="submission" date="2016-09" db="EMBL/GenBank/DDBJ databases">
        <title>Pseudoalteromonas amylolytica sp. nov., isolated from the surface seawater.</title>
        <authorList>
            <person name="Wu Y.-H."/>
            <person name="Cheng H."/>
            <person name="Jin X.-B."/>
            <person name="Wang C.-S."/>
            <person name="Xu X.-W."/>
        </authorList>
    </citation>
    <scope>NUCLEOTIDE SEQUENCE [LARGE SCALE GENOMIC DNA]</scope>
    <source>
        <strain evidence="8 9">JW1</strain>
    </source>
</reference>
<evidence type="ECO:0000256" key="2">
    <source>
        <dbReference type="ARBA" id="ARBA00005833"/>
    </source>
</evidence>
<accession>A0A1S1MSR2</accession>
<feature type="domain" description="Amine oxidase" evidence="7">
    <location>
        <begin position="57"/>
        <end position="618"/>
    </location>
</feature>
<comment type="pathway">
    <text evidence="1">Plant hormone metabolism; auxin biosynthesis.</text>
</comment>
<keyword evidence="5" id="KW-0073">Auxin biosynthesis</keyword>
<sequence>MDNHQSRAKFLHSHPKAKAHAALDSATNQQLKVTPGPIKLTAGKFAGKKAIIIGAGVSGLTAAYELLQQKTGMDVTILEAQNRTGGRCLSLRTGDTLTEDQDSQLFQSKPGQTQVVRFQQPLGDNQPYLNAGPGRIPSSHKRLLSYLKQFGVDVEVYVMNSESNLVQMKDSFNGMPLVYRRLDHNTRGWLAQLVYDNAEQLIQATECQVAPQDITMRAKQLKELMISFGELSEDGKYVTTAGQAGLENGKTRAGFTELPGVQAGVTAEPLSFNSLLDSQFWDKTRFYQPVDFLWQATLFQPVGGMDQVQHAFARQVAALGGTVHLNSPVKHIEWDNDCQQYKISVSKIGTTQLDVYYADYCFVNMALPFLKEILDESLQDVHSDKGLDKPFKQALHAVYSAQFFDDKGLYQEKFLACTTKVGWQADRYLWQGSQVDMRTPPHCQEQVLTVPDSEVGVVPIFGGISWTDDEIVQIWYPSCDYHDQKGVLTGAYNFSEVAYEWGKLAIDERLKKARAGAKLFGNAFGEGLEHGVAIAWQNVPYIKGGWAQWHAVDKHVVDKHAGNAGNAGNAVAHFNALAQGSRINMGHSQTQPNFFVIGDQLSSLPGWQEGAIAAALNAISRVERPDLAIPHLSSLPDTRLMVEGI</sequence>
<dbReference type="InterPro" id="IPR036188">
    <property type="entry name" value="FAD/NAD-bd_sf"/>
</dbReference>
<dbReference type="GO" id="GO:0050361">
    <property type="term" value="F:tryptophan 2-monooxygenase activity"/>
    <property type="evidence" value="ECO:0007669"/>
    <property type="project" value="UniProtKB-EC"/>
</dbReference>
<dbReference type="InterPro" id="IPR002937">
    <property type="entry name" value="Amino_oxidase"/>
</dbReference>
<comment type="similarity">
    <text evidence="2">Belongs to the tryptophan 2-monooxygenase family.</text>
</comment>
<evidence type="ECO:0000256" key="6">
    <source>
        <dbReference type="ARBA" id="ARBA00047321"/>
    </source>
</evidence>
<evidence type="ECO:0000313" key="9">
    <source>
        <dbReference type="Proteomes" id="UP000179786"/>
    </source>
</evidence>
<dbReference type="AlphaFoldDB" id="A0A1S1MSR2"/>
<evidence type="ECO:0000256" key="5">
    <source>
        <dbReference type="ARBA" id="ARBA00023070"/>
    </source>
</evidence>
<evidence type="ECO:0000256" key="4">
    <source>
        <dbReference type="ARBA" id="ARBA00017871"/>
    </source>
</evidence>
<dbReference type="Proteomes" id="UP000179786">
    <property type="component" value="Unassembled WGS sequence"/>
</dbReference>
<dbReference type="Pfam" id="PF01593">
    <property type="entry name" value="Amino_oxidase"/>
    <property type="match status" value="1"/>
</dbReference>
<dbReference type="EC" id="1.13.12.3" evidence="3"/>
<comment type="catalytic activity">
    <reaction evidence="6">
        <text>L-tryptophan + O2 = indole-3-acetamide + CO2 + H2O</text>
        <dbReference type="Rhea" id="RHEA:16165"/>
        <dbReference type="ChEBI" id="CHEBI:15377"/>
        <dbReference type="ChEBI" id="CHEBI:15379"/>
        <dbReference type="ChEBI" id="CHEBI:16031"/>
        <dbReference type="ChEBI" id="CHEBI:16526"/>
        <dbReference type="ChEBI" id="CHEBI:57912"/>
        <dbReference type="EC" id="1.13.12.3"/>
    </reaction>
</comment>
<evidence type="ECO:0000259" key="7">
    <source>
        <dbReference type="Pfam" id="PF01593"/>
    </source>
</evidence>
<organism evidence="8 9">
    <name type="scientific">Pseudoalteromonas amylolytica</name>
    <dbReference type="NCBI Taxonomy" id="1859457"/>
    <lineage>
        <taxon>Bacteria</taxon>
        <taxon>Pseudomonadati</taxon>
        <taxon>Pseudomonadota</taxon>
        <taxon>Gammaproteobacteria</taxon>
        <taxon>Alteromonadales</taxon>
        <taxon>Pseudoalteromonadaceae</taxon>
        <taxon>Pseudoalteromonas</taxon>
    </lineage>
</organism>
<dbReference type="Gene3D" id="1.20.1440.240">
    <property type="match status" value="1"/>
</dbReference>
<evidence type="ECO:0000256" key="3">
    <source>
        <dbReference type="ARBA" id="ARBA00012535"/>
    </source>
</evidence>
<name>A0A1S1MSR2_9GAMM</name>
<dbReference type="Gene3D" id="3.90.660.10">
    <property type="match status" value="1"/>
</dbReference>
<evidence type="ECO:0000313" key="8">
    <source>
        <dbReference type="EMBL" id="OHU89681.1"/>
    </source>
</evidence>
<gene>
    <name evidence="8" type="ORF">BET10_16275</name>
</gene>
<dbReference type="GO" id="GO:0009851">
    <property type="term" value="P:auxin biosynthetic process"/>
    <property type="evidence" value="ECO:0007669"/>
    <property type="project" value="UniProtKB-KW"/>
</dbReference>
<dbReference type="OrthoDB" id="337830at2"/>
<proteinExistence type="inferred from homology"/>
<comment type="caution">
    <text evidence="8">The sequence shown here is derived from an EMBL/GenBank/DDBJ whole genome shotgun (WGS) entry which is preliminary data.</text>
</comment>
<dbReference type="STRING" id="1859457.BET10_16275"/>
<protein>
    <recommendedName>
        <fullName evidence="4">Tryptophan 2-monooxygenase</fullName>
        <ecNumber evidence="3">1.13.12.3</ecNumber>
    </recommendedName>
</protein>
<dbReference type="Gene3D" id="3.50.50.60">
    <property type="entry name" value="FAD/NAD(P)-binding domain"/>
    <property type="match status" value="1"/>
</dbReference>
<dbReference type="SUPFAM" id="SSF51905">
    <property type="entry name" value="FAD/NAD(P)-binding domain"/>
    <property type="match status" value="1"/>
</dbReference>
<dbReference type="RefSeq" id="WP_070986308.1">
    <property type="nucleotide sequence ID" value="NZ_MKJU01000028.1"/>
</dbReference>
<evidence type="ECO:0000256" key="1">
    <source>
        <dbReference type="ARBA" id="ARBA00004814"/>
    </source>
</evidence>